<proteinExistence type="predicted"/>
<dbReference type="EMBL" id="KN848681">
    <property type="protein sequence ID" value="KIR79554.1"/>
    <property type="molecule type" value="Genomic_DNA"/>
</dbReference>
<evidence type="ECO:0000256" key="5">
    <source>
        <dbReference type="ARBA" id="ARBA00022989"/>
    </source>
</evidence>
<evidence type="ECO:0000313" key="11">
    <source>
        <dbReference type="Proteomes" id="UP000054272"/>
    </source>
</evidence>
<accession>A0ABR5BW10</accession>
<evidence type="ECO:0000259" key="9">
    <source>
        <dbReference type="Pfam" id="PF04577"/>
    </source>
</evidence>
<feature type="transmembrane region" description="Helical" evidence="8">
    <location>
        <begin position="9"/>
        <end position="28"/>
    </location>
</feature>
<evidence type="ECO:0000256" key="3">
    <source>
        <dbReference type="ARBA" id="ARBA00022679"/>
    </source>
</evidence>
<keyword evidence="2" id="KW-0328">Glycosyltransferase</keyword>
<dbReference type="PANTHER" id="PTHR20961:SF38">
    <property type="entry name" value="PROTEIN O-LINKED-MANNOSE BETA-1,4-N-ACETYLGLUCOSAMINYLTRANSFERASE 2"/>
    <property type="match status" value="1"/>
</dbReference>
<organism evidence="10 11">
    <name type="scientific">Cryptococcus gattii EJB2</name>
    <dbReference type="NCBI Taxonomy" id="1296103"/>
    <lineage>
        <taxon>Eukaryota</taxon>
        <taxon>Fungi</taxon>
        <taxon>Dikarya</taxon>
        <taxon>Basidiomycota</taxon>
        <taxon>Agaricomycotina</taxon>
        <taxon>Tremellomycetes</taxon>
        <taxon>Tremellales</taxon>
        <taxon>Cryptococcaceae</taxon>
        <taxon>Cryptococcus</taxon>
        <taxon>Cryptococcus gattii species complex</taxon>
    </lineage>
</organism>
<keyword evidence="7" id="KW-0325">Glycoprotein</keyword>
<evidence type="ECO:0000313" key="10">
    <source>
        <dbReference type="EMBL" id="KIR79554.1"/>
    </source>
</evidence>
<protein>
    <recommendedName>
        <fullName evidence="9">Glycosyltransferase 61 catalytic domain-containing protein</fullName>
    </recommendedName>
</protein>
<evidence type="ECO:0000256" key="6">
    <source>
        <dbReference type="ARBA" id="ARBA00023136"/>
    </source>
</evidence>
<dbReference type="PANTHER" id="PTHR20961">
    <property type="entry name" value="GLYCOSYLTRANSFERASE"/>
    <property type="match status" value="1"/>
</dbReference>
<keyword evidence="5 8" id="KW-1133">Transmembrane helix</keyword>
<evidence type="ECO:0000256" key="7">
    <source>
        <dbReference type="ARBA" id="ARBA00023180"/>
    </source>
</evidence>
<evidence type="ECO:0000256" key="2">
    <source>
        <dbReference type="ARBA" id="ARBA00022676"/>
    </source>
</evidence>
<sequence>MALLFSRKVLFGGIFTLSFLAILTHLGVNGNYKVHPGVARFGFLPSSWTAERSPYVPADDYPETEYIMGVAGFNYFRNLYFSNGTFLALTTKPSTFPEQGVDSIFSGIVKEGDPYRKHSAAEEDRFAIMTPKEAMDSGLLQPAAIRKEGISMFFNDVREGRWGSFLDHYFHFGEMFLGCWRLTVAAGEHEFPTRIMYRAEGIDWVRLSSLVSSFRLTMAPQRDHARITTWFQQSILPDTVIEESSIYEDRALSQMTFIYDRIAIADRWAAHRVGQEVKFWNKATADLPLLKVPSTWMEPMRNRLKALAMAEDCNPQRERAGVPVVVYINRQLTKRRLVDEDAKALLEQMAKLDKEGVIEFHNAQMEKLPRVQQFCLALRADIMFGVHGNGLSHQLWMKPGSGVLEIMAEGFARDYAILAEMMGHEYHAIHYNETFPPDQWRRPDGWAVDQGPDFHSANIRLDAEWFASVITDMAQRRIYVTEPELSLSF</sequence>
<keyword evidence="3" id="KW-0808">Transferase</keyword>
<keyword evidence="6 8" id="KW-0472">Membrane</keyword>
<evidence type="ECO:0000256" key="4">
    <source>
        <dbReference type="ARBA" id="ARBA00022692"/>
    </source>
</evidence>
<evidence type="ECO:0000256" key="1">
    <source>
        <dbReference type="ARBA" id="ARBA00004167"/>
    </source>
</evidence>
<dbReference type="InterPro" id="IPR049625">
    <property type="entry name" value="Glyco_transf_61_cat"/>
</dbReference>
<comment type="subcellular location">
    <subcellularLocation>
        <location evidence="1">Membrane</location>
        <topology evidence="1">Single-pass membrane protein</topology>
    </subcellularLocation>
</comment>
<keyword evidence="4 8" id="KW-0812">Transmembrane</keyword>
<evidence type="ECO:0000256" key="8">
    <source>
        <dbReference type="SAM" id="Phobius"/>
    </source>
</evidence>
<feature type="domain" description="Glycosyltransferase 61 catalytic" evidence="9">
    <location>
        <begin position="291"/>
        <end position="404"/>
    </location>
</feature>
<dbReference type="Pfam" id="PF04577">
    <property type="entry name" value="Glyco_transf_61"/>
    <property type="match status" value="1"/>
</dbReference>
<gene>
    <name evidence="10" type="ORF">I306_03450</name>
</gene>
<keyword evidence="11" id="KW-1185">Reference proteome</keyword>
<reference evidence="10 11" key="1">
    <citation type="submission" date="2015-01" db="EMBL/GenBank/DDBJ databases">
        <title>The Genome Sequence of Cryptococcus gattii EJB2.</title>
        <authorList>
            <consortium name="The Broad Institute Genomics Platform"/>
            <person name="Cuomo C."/>
            <person name="Litvintseva A."/>
            <person name="Chen Y."/>
            <person name="Heitman J."/>
            <person name="Sun S."/>
            <person name="Springer D."/>
            <person name="Dromer F."/>
            <person name="Young S."/>
            <person name="Zeng Q."/>
            <person name="Gargeya S."/>
            <person name="Abouelleil A."/>
            <person name="Alvarado L."/>
            <person name="Chapman S.B."/>
            <person name="Gainer-Dewar J."/>
            <person name="Goldberg J."/>
            <person name="Griggs A."/>
            <person name="Gujja S."/>
            <person name="Hansen M."/>
            <person name="Howarth C."/>
            <person name="Imamovic A."/>
            <person name="Larimer J."/>
            <person name="Murphy C."/>
            <person name="Naylor J."/>
            <person name="Pearson M."/>
            <person name="Priest M."/>
            <person name="Roberts A."/>
            <person name="Saif S."/>
            <person name="Shea T."/>
            <person name="Sykes S."/>
            <person name="Wortman J."/>
            <person name="Nusbaum C."/>
            <person name="Birren B."/>
        </authorList>
    </citation>
    <scope>NUCLEOTIDE SEQUENCE [LARGE SCALE GENOMIC DNA]</scope>
    <source>
        <strain evidence="10 11">EJB2</strain>
    </source>
</reference>
<dbReference type="InterPro" id="IPR007657">
    <property type="entry name" value="Glycosyltransferase_61"/>
</dbReference>
<name>A0ABR5BW10_9TREE</name>
<dbReference type="Proteomes" id="UP000054272">
    <property type="component" value="Unassembled WGS sequence"/>
</dbReference>